<accession>A0A9W9XWP3</accession>
<dbReference type="OrthoDB" id="2138173at2759"/>
<dbReference type="PANTHER" id="PTHR43035:SF1">
    <property type="entry name" value="FATTY ACID REPRESSION MUTANT PROTEIN 2-RELATED"/>
    <property type="match status" value="1"/>
</dbReference>
<dbReference type="AlphaFoldDB" id="A0A9W9XWP3"/>
<organism evidence="1 2">
    <name type="scientific">Penicillium fimorum</name>
    <dbReference type="NCBI Taxonomy" id="1882269"/>
    <lineage>
        <taxon>Eukaryota</taxon>
        <taxon>Fungi</taxon>
        <taxon>Dikarya</taxon>
        <taxon>Ascomycota</taxon>
        <taxon>Pezizomycotina</taxon>
        <taxon>Eurotiomycetes</taxon>
        <taxon>Eurotiomycetidae</taxon>
        <taxon>Eurotiales</taxon>
        <taxon>Aspergillaceae</taxon>
        <taxon>Penicillium</taxon>
    </lineage>
</organism>
<dbReference type="InterPro" id="IPR033877">
    <property type="entry name" value="Frm2/Hbn1"/>
</dbReference>
<sequence>MHQYAMWAALEAEGLEANIQHYNPIADQQAAATWDFPQSWRLKAQLVFGGYEGGARESLP</sequence>
<dbReference type="EMBL" id="JAPWDS010000003">
    <property type="protein sequence ID" value="KAJ5504584.1"/>
    <property type="molecule type" value="Genomic_DNA"/>
</dbReference>
<dbReference type="SUPFAM" id="SSF55469">
    <property type="entry name" value="FMN-dependent nitroreductase-like"/>
    <property type="match status" value="1"/>
</dbReference>
<gene>
    <name evidence="1" type="ORF">N7463_007458</name>
</gene>
<keyword evidence="2" id="KW-1185">Reference proteome</keyword>
<name>A0A9W9XWP3_9EURO</name>
<evidence type="ECO:0000313" key="2">
    <source>
        <dbReference type="Proteomes" id="UP001149954"/>
    </source>
</evidence>
<dbReference type="Proteomes" id="UP001149954">
    <property type="component" value="Unassembled WGS sequence"/>
</dbReference>
<evidence type="ECO:0000313" key="1">
    <source>
        <dbReference type="EMBL" id="KAJ5504584.1"/>
    </source>
</evidence>
<dbReference type="GO" id="GO:0016491">
    <property type="term" value="F:oxidoreductase activity"/>
    <property type="evidence" value="ECO:0007669"/>
    <property type="project" value="InterPro"/>
</dbReference>
<protein>
    <submittedName>
        <fullName evidence="1">Uncharacterized protein</fullName>
    </submittedName>
</protein>
<dbReference type="InterPro" id="IPR000415">
    <property type="entry name" value="Nitroreductase-like"/>
</dbReference>
<dbReference type="Gene3D" id="3.40.109.10">
    <property type="entry name" value="NADH Oxidase"/>
    <property type="match status" value="1"/>
</dbReference>
<reference evidence="1" key="2">
    <citation type="journal article" date="2023" name="IMA Fungus">
        <title>Comparative genomic study of the Penicillium genus elucidates a diverse pangenome and 15 lateral gene transfer events.</title>
        <authorList>
            <person name="Petersen C."/>
            <person name="Sorensen T."/>
            <person name="Nielsen M.R."/>
            <person name="Sondergaard T.E."/>
            <person name="Sorensen J.L."/>
            <person name="Fitzpatrick D.A."/>
            <person name="Frisvad J.C."/>
            <person name="Nielsen K.L."/>
        </authorList>
    </citation>
    <scope>NUCLEOTIDE SEQUENCE</scope>
    <source>
        <strain evidence="1">IBT 29495</strain>
    </source>
</reference>
<proteinExistence type="predicted"/>
<reference evidence="1" key="1">
    <citation type="submission" date="2022-12" db="EMBL/GenBank/DDBJ databases">
        <authorList>
            <person name="Petersen C."/>
        </authorList>
    </citation>
    <scope>NUCLEOTIDE SEQUENCE</scope>
    <source>
        <strain evidence="1">IBT 29495</strain>
    </source>
</reference>
<dbReference type="PANTHER" id="PTHR43035">
    <property type="entry name" value="FATTY ACID REPRESSION MUTANT PROTEIN 2-RELATED"/>
    <property type="match status" value="1"/>
</dbReference>
<dbReference type="GO" id="GO:0034599">
    <property type="term" value="P:cellular response to oxidative stress"/>
    <property type="evidence" value="ECO:0007669"/>
    <property type="project" value="InterPro"/>
</dbReference>
<comment type="caution">
    <text evidence="1">The sequence shown here is derived from an EMBL/GenBank/DDBJ whole genome shotgun (WGS) entry which is preliminary data.</text>
</comment>